<keyword evidence="3" id="KW-0804">Transcription</keyword>
<dbReference type="InterPro" id="IPR018060">
    <property type="entry name" value="HTH_AraC"/>
</dbReference>
<gene>
    <name evidence="5" type="ORF">WKW79_21450</name>
</gene>
<evidence type="ECO:0000313" key="5">
    <source>
        <dbReference type="EMBL" id="MEJ8857157.1"/>
    </source>
</evidence>
<comment type="caution">
    <text evidence="5">The sequence shown here is derived from an EMBL/GenBank/DDBJ whole genome shotgun (WGS) entry which is preliminary data.</text>
</comment>
<dbReference type="RefSeq" id="WP_340337228.1">
    <property type="nucleotide sequence ID" value="NZ_JBBKZS010000009.1"/>
</dbReference>
<dbReference type="EMBL" id="JBBKZS010000009">
    <property type="protein sequence ID" value="MEJ8857157.1"/>
    <property type="molecule type" value="Genomic_DNA"/>
</dbReference>
<name>A0ABU8XBD4_9BURK</name>
<evidence type="ECO:0000256" key="1">
    <source>
        <dbReference type="ARBA" id="ARBA00023015"/>
    </source>
</evidence>
<evidence type="ECO:0000259" key="4">
    <source>
        <dbReference type="PROSITE" id="PS01124"/>
    </source>
</evidence>
<dbReference type="InterPro" id="IPR009057">
    <property type="entry name" value="Homeodomain-like_sf"/>
</dbReference>
<dbReference type="Pfam" id="PF14525">
    <property type="entry name" value="AraC_binding_2"/>
    <property type="match status" value="1"/>
</dbReference>
<evidence type="ECO:0000256" key="3">
    <source>
        <dbReference type="ARBA" id="ARBA00023163"/>
    </source>
</evidence>
<organism evidence="5 6">
    <name type="scientific">Variovorax robiniae</name>
    <dbReference type="NCBI Taxonomy" id="1836199"/>
    <lineage>
        <taxon>Bacteria</taxon>
        <taxon>Pseudomonadati</taxon>
        <taxon>Pseudomonadota</taxon>
        <taxon>Betaproteobacteria</taxon>
        <taxon>Burkholderiales</taxon>
        <taxon>Comamonadaceae</taxon>
        <taxon>Variovorax</taxon>
    </lineage>
</organism>
<evidence type="ECO:0000256" key="2">
    <source>
        <dbReference type="ARBA" id="ARBA00023125"/>
    </source>
</evidence>
<evidence type="ECO:0000313" key="6">
    <source>
        <dbReference type="Proteomes" id="UP001367030"/>
    </source>
</evidence>
<protein>
    <submittedName>
        <fullName evidence="5">Helix-turn-helix domain-containing protein</fullName>
    </submittedName>
</protein>
<dbReference type="PANTHER" id="PTHR46796:SF6">
    <property type="entry name" value="ARAC SUBFAMILY"/>
    <property type="match status" value="1"/>
</dbReference>
<feature type="domain" description="HTH araC/xylS-type" evidence="4">
    <location>
        <begin position="213"/>
        <end position="314"/>
    </location>
</feature>
<proteinExistence type="predicted"/>
<keyword evidence="6" id="KW-1185">Reference proteome</keyword>
<dbReference type="InterPro" id="IPR035418">
    <property type="entry name" value="AraC-bd_2"/>
</dbReference>
<dbReference type="Gene3D" id="1.10.10.60">
    <property type="entry name" value="Homeodomain-like"/>
    <property type="match status" value="1"/>
</dbReference>
<dbReference type="PRINTS" id="PR00032">
    <property type="entry name" value="HTHARAC"/>
</dbReference>
<reference evidence="5 6" key="1">
    <citation type="submission" date="2024-03" db="EMBL/GenBank/DDBJ databases">
        <title>Novel species of the genus Variovorax.</title>
        <authorList>
            <person name="Liu Q."/>
            <person name="Xin Y.-H."/>
        </authorList>
    </citation>
    <scope>NUCLEOTIDE SEQUENCE [LARGE SCALE GENOMIC DNA]</scope>
    <source>
        <strain evidence="5 6">KACC 18901</strain>
    </source>
</reference>
<dbReference type="PANTHER" id="PTHR46796">
    <property type="entry name" value="HTH-TYPE TRANSCRIPTIONAL ACTIVATOR RHAS-RELATED"/>
    <property type="match status" value="1"/>
</dbReference>
<keyword evidence="2" id="KW-0238">DNA-binding</keyword>
<dbReference type="Pfam" id="PF12833">
    <property type="entry name" value="HTH_18"/>
    <property type="match status" value="1"/>
</dbReference>
<sequence length="318" mass="35208">MSASTVLSTDELPLRERAPAWREWVWRHFGGLESDLYGDTEFDGHIAASRAGDVILTRLEADRHRVLRTSQMARISDEAYLKIVAPWQGSAAVTQRGREAAVRNGAWTIYDTTGAYAVANPERTDHLIVMVPKAQVAMPGLPLDDLMARCVGGASGISRVALETMRNTYQELPHMSDMAARGAGELITQFVRLSLLELAGQETAVTHRAALKDRIRSYVASHLRDPSLSIDSIAHALNCSKRHLHNAFADEDDTLTGYILRQRLDACMRAMQDPVSAHRAITDIALSSGFGNLSHFSRVFRQRTGGSPSEFRRQVAMR</sequence>
<dbReference type="PROSITE" id="PS01124">
    <property type="entry name" value="HTH_ARAC_FAMILY_2"/>
    <property type="match status" value="1"/>
</dbReference>
<dbReference type="Proteomes" id="UP001367030">
    <property type="component" value="Unassembled WGS sequence"/>
</dbReference>
<dbReference type="InterPro" id="IPR020449">
    <property type="entry name" value="Tscrpt_reg_AraC-type_HTH"/>
</dbReference>
<dbReference type="SMART" id="SM00342">
    <property type="entry name" value="HTH_ARAC"/>
    <property type="match status" value="1"/>
</dbReference>
<keyword evidence="1" id="KW-0805">Transcription regulation</keyword>
<dbReference type="InterPro" id="IPR050204">
    <property type="entry name" value="AraC_XylS_family_regulators"/>
</dbReference>
<accession>A0ABU8XBD4</accession>
<dbReference type="SUPFAM" id="SSF46689">
    <property type="entry name" value="Homeodomain-like"/>
    <property type="match status" value="1"/>
</dbReference>